<evidence type="ECO:0000313" key="1">
    <source>
        <dbReference type="EMBL" id="SFO49301.1"/>
    </source>
</evidence>
<dbReference type="STRING" id="1527.SAMN04489757_13139"/>
<proteinExistence type="predicted"/>
<name>A0A1I5HNA5_9FIRM</name>
<dbReference type="EMBL" id="FOWD01000031">
    <property type="protein sequence ID" value="SFO49301.1"/>
    <property type="molecule type" value="Genomic_DNA"/>
</dbReference>
<protein>
    <submittedName>
        <fullName evidence="1">Uncharacterized protein</fullName>
    </submittedName>
</protein>
<accession>A0A1I5HNA5</accession>
<organism evidence="1 2">
    <name type="scientific">Anaerocolumna aminovalerica</name>
    <dbReference type="NCBI Taxonomy" id="1527"/>
    <lineage>
        <taxon>Bacteria</taxon>
        <taxon>Bacillati</taxon>
        <taxon>Bacillota</taxon>
        <taxon>Clostridia</taxon>
        <taxon>Lachnospirales</taxon>
        <taxon>Lachnospiraceae</taxon>
        <taxon>Anaerocolumna</taxon>
    </lineage>
</organism>
<keyword evidence="2" id="KW-1185">Reference proteome</keyword>
<reference evidence="1 2" key="1">
    <citation type="submission" date="2016-10" db="EMBL/GenBank/DDBJ databases">
        <authorList>
            <person name="de Groot N.N."/>
        </authorList>
    </citation>
    <scope>NUCLEOTIDE SEQUENCE [LARGE SCALE GENOMIC DNA]</scope>
    <source>
        <strain evidence="1 2">DSM 1283</strain>
    </source>
</reference>
<evidence type="ECO:0000313" key="2">
    <source>
        <dbReference type="Proteomes" id="UP000198806"/>
    </source>
</evidence>
<dbReference type="RefSeq" id="WP_281532382.1">
    <property type="nucleotide sequence ID" value="NZ_CANTGT010000035.1"/>
</dbReference>
<dbReference type="Proteomes" id="UP000198806">
    <property type="component" value="Unassembled WGS sequence"/>
</dbReference>
<dbReference type="AlphaFoldDB" id="A0A1I5HNA5"/>
<gene>
    <name evidence="1" type="ORF">SAMN04489757_13139</name>
</gene>
<sequence length="260" mass="29629">MAPGHEEIVIFKISEYDMINDLQALTDNELYEIGYTQEQINELRAIDYDALLRSMQKTSESKLKDKGYSDAKIAAVKSYSGTEAEMRAAAATLIGTYSPVMFSYANGKTTFSCRLSWNWDTMPVWTFHDIVACSISENMYYNSESYHQVSYYYPDNYNQYYKTIKYSMKPDAPTGIMSNTFDMNLYNTPGGEKGVAKYGYAFFKWDKMGSVPEVAGFIKYGHAIFSITPSISLGADGISFSIEPGLTINEDYNNYYHEYR</sequence>